<organism evidence="9 10">
    <name type="scientific">Nitzschia inconspicua</name>
    <dbReference type="NCBI Taxonomy" id="303405"/>
    <lineage>
        <taxon>Eukaryota</taxon>
        <taxon>Sar</taxon>
        <taxon>Stramenopiles</taxon>
        <taxon>Ochrophyta</taxon>
        <taxon>Bacillariophyta</taxon>
        <taxon>Bacillariophyceae</taxon>
        <taxon>Bacillariophycidae</taxon>
        <taxon>Bacillariales</taxon>
        <taxon>Bacillariaceae</taxon>
        <taxon>Nitzschia</taxon>
    </lineage>
</organism>
<evidence type="ECO:0000256" key="3">
    <source>
        <dbReference type="ARBA" id="ARBA00023110"/>
    </source>
</evidence>
<evidence type="ECO:0000259" key="7">
    <source>
        <dbReference type="PROSITE" id="PS50059"/>
    </source>
</evidence>
<dbReference type="PANTHER" id="PTHR10516:SF443">
    <property type="entry name" value="FK506-BINDING PROTEIN 59-RELATED"/>
    <property type="match status" value="1"/>
</dbReference>
<name>A0A9K3M0L7_9STRA</name>
<proteinExistence type="predicted"/>
<comment type="catalytic activity">
    <reaction evidence="1 5">
        <text>[protein]-peptidylproline (omega=180) = [protein]-peptidylproline (omega=0)</text>
        <dbReference type="Rhea" id="RHEA:16237"/>
        <dbReference type="Rhea" id="RHEA-COMP:10747"/>
        <dbReference type="Rhea" id="RHEA-COMP:10748"/>
        <dbReference type="ChEBI" id="CHEBI:83833"/>
        <dbReference type="ChEBI" id="CHEBI:83834"/>
        <dbReference type="EC" id="5.2.1.8"/>
    </reaction>
</comment>
<dbReference type="EMBL" id="JAGRRH010000024">
    <property type="protein sequence ID" value="KAG7342614.1"/>
    <property type="molecule type" value="Genomic_DNA"/>
</dbReference>
<dbReference type="GO" id="GO:0005737">
    <property type="term" value="C:cytoplasm"/>
    <property type="evidence" value="ECO:0007669"/>
    <property type="project" value="TreeGrafter"/>
</dbReference>
<gene>
    <name evidence="9" type="ORF">IV203_017859</name>
    <name evidence="8" type="ORF">IV203_020558</name>
</gene>
<dbReference type="GO" id="GO:0003755">
    <property type="term" value="F:peptidyl-prolyl cis-trans isomerase activity"/>
    <property type="evidence" value="ECO:0007669"/>
    <property type="project" value="UniProtKB-KW"/>
</dbReference>
<feature type="chain" id="PRO_5039844467" description="peptidylprolyl isomerase" evidence="6">
    <location>
        <begin position="31"/>
        <end position="291"/>
    </location>
</feature>
<evidence type="ECO:0000256" key="6">
    <source>
        <dbReference type="SAM" id="SignalP"/>
    </source>
</evidence>
<keyword evidence="10" id="KW-1185">Reference proteome</keyword>
<feature type="domain" description="PPIase FKBP-type" evidence="7">
    <location>
        <begin position="205"/>
        <end position="290"/>
    </location>
</feature>
<dbReference type="AlphaFoldDB" id="A0A9K3M0L7"/>
<keyword evidence="4 5" id="KW-0413">Isomerase</keyword>
<dbReference type="PROSITE" id="PS50059">
    <property type="entry name" value="FKBP_PPIASE"/>
    <property type="match status" value="1"/>
</dbReference>
<keyword evidence="3 5" id="KW-0697">Rotamase</keyword>
<accession>A0A9K3M0L7</accession>
<dbReference type="InterPro" id="IPR001179">
    <property type="entry name" value="PPIase_FKBP_dom"/>
</dbReference>
<evidence type="ECO:0000313" key="9">
    <source>
        <dbReference type="EMBL" id="KAG7371717.1"/>
    </source>
</evidence>
<dbReference type="Pfam" id="PF00254">
    <property type="entry name" value="FKBP_C"/>
    <property type="match status" value="1"/>
</dbReference>
<reference evidence="9" key="2">
    <citation type="submission" date="2021-04" db="EMBL/GenBank/DDBJ databases">
        <authorList>
            <person name="Podell S."/>
        </authorList>
    </citation>
    <scope>NUCLEOTIDE SEQUENCE</scope>
    <source>
        <strain evidence="9">Hildebrandi</strain>
    </source>
</reference>
<dbReference type="OrthoDB" id="433738at2759"/>
<dbReference type="InterPro" id="IPR050689">
    <property type="entry name" value="FKBP-type_PPIase"/>
</dbReference>
<evidence type="ECO:0000256" key="5">
    <source>
        <dbReference type="PROSITE-ProRule" id="PRU00277"/>
    </source>
</evidence>
<protein>
    <recommendedName>
        <fullName evidence="2 5">peptidylprolyl isomerase</fullName>
        <ecNumber evidence="2 5">5.2.1.8</ecNumber>
    </recommendedName>
</protein>
<dbReference type="EMBL" id="JAGRRH010000003">
    <property type="protein sequence ID" value="KAG7371717.1"/>
    <property type="molecule type" value="Genomic_DNA"/>
</dbReference>
<evidence type="ECO:0000256" key="1">
    <source>
        <dbReference type="ARBA" id="ARBA00000971"/>
    </source>
</evidence>
<dbReference type="Proteomes" id="UP000693970">
    <property type="component" value="Unassembled WGS sequence"/>
</dbReference>
<evidence type="ECO:0000313" key="8">
    <source>
        <dbReference type="EMBL" id="KAG7342614.1"/>
    </source>
</evidence>
<keyword evidence="6" id="KW-0732">Signal</keyword>
<comment type="caution">
    <text evidence="9">The sequence shown here is derived from an EMBL/GenBank/DDBJ whole genome shotgun (WGS) entry which is preliminary data.</text>
</comment>
<evidence type="ECO:0000313" key="10">
    <source>
        <dbReference type="Proteomes" id="UP000693970"/>
    </source>
</evidence>
<evidence type="ECO:0000256" key="4">
    <source>
        <dbReference type="ARBA" id="ARBA00023235"/>
    </source>
</evidence>
<sequence>MKLPPPFPAQLLLLLHHLLACASRSVSVRAWIFPLSGFGTITLHERRATFLNYDRRSTRSTTCLAATTTTVQDGSVIDDIILATSKTSNTPVVRKRILKKGSSDSSPPPPNSQVTIEYVGILASLQNHEEFWTPQDVVECWLSQQQGLPETLPQVFIKEHIDSDKLLDVDFFTEEYIAQKLGVTNKIQCKKLVMAAKRLAKDRMDYQATSSTVFDSSIDRGRPYTFPLGQNKAIRAMDIAVASMTLGETCQIIARCDYAYGKEGLRSSKGDTRVPPFATLKFEITLLDIQE</sequence>
<dbReference type="PANTHER" id="PTHR10516">
    <property type="entry name" value="PEPTIDYL-PROLYL CIS-TRANS ISOMERASE"/>
    <property type="match status" value="1"/>
</dbReference>
<feature type="signal peptide" evidence="6">
    <location>
        <begin position="1"/>
        <end position="30"/>
    </location>
</feature>
<evidence type="ECO:0000256" key="2">
    <source>
        <dbReference type="ARBA" id="ARBA00013194"/>
    </source>
</evidence>
<dbReference type="EC" id="5.2.1.8" evidence="2 5"/>
<reference evidence="9" key="1">
    <citation type="journal article" date="2021" name="Sci. Rep.">
        <title>Diploid genomic architecture of Nitzschia inconspicua, an elite biomass production diatom.</title>
        <authorList>
            <person name="Oliver A."/>
            <person name="Podell S."/>
            <person name="Pinowska A."/>
            <person name="Traller J.C."/>
            <person name="Smith S.R."/>
            <person name="McClure R."/>
            <person name="Beliaev A."/>
            <person name="Bohutskyi P."/>
            <person name="Hill E.A."/>
            <person name="Rabines A."/>
            <person name="Zheng H."/>
            <person name="Allen L.Z."/>
            <person name="Kuo A."/>
            <person name="Grigoriev I.V."/>
            <person name="Allen A.E."/>
            <person name="Hazlebeck D."/>
            <person name="Allen E.E."/>
        </authorList>
    </citation>
    <scope>NUCLEOTIDE SEQUENCE</scope>
    <source>
        <strain evidence="9">Hildebrandi</strain>
    </source>
</reference>